<evidence type="ECO:0000256" key="2">
    <source>
        <dbReference type="ARBA" id="ARBA00022556"/>
    </source>
</evidence>
<dbReference type="AlphaFoldDB" id="A0A7V3YFY4"/>
<comment type="pathway">
    <text evidence="7">Bacterial outer membrane biogenesis; LPS lipid A biosynthesis.</text>
</comment>
<dbReference type="PANTHER" id="PTHR43378">
    <property type="entry name" value="UDP-3-O-ACYLGLUCOSAMINE N-ACYLTRANSFERASE"/>
    <property type="match status" value="1"/>
</dbReference>
<comment type="caution">
    <text evidence="9">The sequence shown here is derived from an EMBL/GenBank/DDBJ whole genome shotgun (WGS) entry which is preliminary data.</text>
</comment>
<dbReference type="CDD" id="cd03352">
    <property type="entry name" value="LbH_LpxD"/>
    <property type="match status" value="1"/>
</dbReference>
<reference evidence="9" key="1">
    <citation type="journal article" date="2020" name="mSystems">
        <title>Genome- and Community-Level Interaction Insights into Carbon Utilization and Element Cycling Functions of Hydrothermarchaeota in Hydrothermal Sediment.</title>
        <authorList>
            <person name="Zhou Z."/>
            <person name="Liu Y."/>
            <person name="Xu W."/>
            <person name="Pan J."/>
            <person name="Luo Z.H."/>
            <person name="Li M."/>
        </authorList>
    </citation>
    <scope>NUCLEOTIDE SEQUENCE [LARGE SCALE GENOMIC DNA]</scope>
    <source>
        <strain evidence="9">SpSt-747</strain>
    </source>
</reference>
<evidence type="ECO:0000256" key="6">
    <source>
        <dbReference type="ARBA" id="ARBA00023315"/>
    </source>
</evidence>
<dbReference type="Gene3D" id="2.160.10.10">
    <property type="entry name" value="Hexapeptide repeat proteins"/>
    <property type="match status" value="1"/>
</dbReference>
<keyword evidence="6 7" id="KW-0012">Acyltransferase</keyword>
<dbReference type="InterPro" id="IPR011004">
    <property type="entry name" value="Trimer_LpxA-like_sf"/>
</dbReference>
<comment type="similarity">
    <text evidence="7">Belongs to the transferase hexapeptide repeat family. LpxD subfamily.</text>
</comment>
<proteinExistence type="inferred from homology"/>
<dbReference type="EC" id="2.3.1.191" evidence="7"/>
<dbReference type="InterPro" id="IPR020573">
    <property type="entry name" value="UDP_GlcNAc_AcTrfase_non-rep"/>
</dbReference>
<organism evidence="9">
    <name type="scientific">Candidatus Caldatribacterium californiense</name>
    <dbReference type="NCBI Taxonomy" id="1454726"/>
    <lineage>
        <taxon>Bacteria</taxon>
        <taxon>Pseudomonadati</taxon>
        <taxon>Atribacterota</taxon>
        <taxon>Atribacteria</taxon>
        <taxon>Atribacterales</taxon>
        <taxon>Candidatus Caldatribacteriaceae</taxon>
        <taxon>Candidatus Caldatribacterium</taxon>
    </lineage>
</organism>
<dbReference type="SUPFAM" id="SSF51161">
    <property type="entry name" value="Trimeric LpxA-like enzymes"/>
    <property type="match status" value="1"/>
</dbReference>
<dbReference type="Pfam" id="PF00132">
    <property type="entry name" value="Hexapep"/>
    <property type="match status" value="2"/>
</dbReference>
<dbReference type="Gene3D" id="3.40.1390.10">
    <property type="entry name" value="MurE/MurF, N-terminal domain"/>
    <property type="match status" value="1"/>
</dbReference>
<evidence type="ECO:0000256" key="4">
    <source>
        <dbReference type="ARBA" id="ARBA00022737"/>
    </source>
</evidence>
<evidence type="ECO:0000256" key="1">
    <source>
        <dbReference type="ARBA" id="ARBA00022516"/>
    </source>
</evidence>
<comment type="catalytic activity">
    <reaction evidence="7">
        <text>a UDP-3-O-[(3R)-3-hydroxyacyl]-alpha-D-glucosamine + a (3R)-hydroxyacyl-[ACP] = a UDP-2-N,3-O-bis[(3R)-3-hydroxyacyl]-alpha-D-glucosamine + holo-[ACP] + H(+)</text>
        <dbReference type="Rhea" id="RHEA:53836"/>
        <dbReference type="Rhea" id="RHEA-COMP:9685"/>
        <dbReference type="Rhea" id="RHEA-COMP:9945"/>
        <dbReference type="ChEBI" id="CHEBI:15378"/>
        <dbReference type="ChEBI" id="CHEBI:64479"/>
        <dbReference type="ChEBI" id="CHEBI:78827"/>
        <dbReference type="ChEBI" id="CHEBI:137740"/>
        <dbReference type="ChEBI" id="CHEBI:137748"/>
        <dbReference type="EC" id="2.3.1.191"/>
    </reaction>
</comment>
<dbReference type="GO" id="GO:0016410">
    <property type="term" value="F:N-acyltransferase activity"/>
    <property type="evidence" value="ECO:0007669"/>
    <property type="project" value="InterPro"/>
</dbReference>
<gene>
    <name evidence="7 9" type="primary">lpxD</name>
    <name evidence="9" type="ORF">ENV30_03755</name>
</gene>
<dbReference type="HAMAP" id="MF_00523">
    <property type="entry name" value="LpxD"/>
    <property type="match status" value="1"/>
</dbReference>
<dbReference type="NCBIfam" id="NF002060">
    <property type="entry name" value="PRK00892.1"/>
    <property type="match status" value="1"/>
</dbReference>
<dbReference type="Pfam" id="PF04613">
    <property type="entry name" value="LpxD"/>
    <property type="match status" value="1"/>
</dbReference>
<evidence type="ECO:0000256" key="3">
    <source>
        <dbReference type="ARBA" id="ARBA00022679"/>
    </source>
</evidence>
<dbReference type="NCBIfam" id="TIGR01853">
    <property type="entry name" value="lipid_A_lpxD"/>
    <property type="match status" value="1"/>
</dbReference>
<name>A0A7V3YFY4_9BACT</name>
<evidence type="ECO:0000256" key="5">
    <source>
        <dbReference type="ARBA" id="ARBA00023098"/>
    </source>
</evidence>
<protein>
    <recommendedName>
        <fullName evidence="7">UDP-3-O-acylglucosamine N-acyltransferase</fullName>
        <ecNumber evidence="7">2.3.1.191</ecNumber>
    </recommendedName>
</protein>
<dbReference type="InterPro" id="IPR007691">
    <property type="entry name" value="LpxD"/>
</dbReference>
<keyword evidence="2 7" id="KW-0441">Lipid A biosynthesis</keyword>
<dbReference type="InterPro" id="IPR001451">
    <property type="entry name" value="Hexapep"/>
</dbReference>
<evidence type="ECO:0000259" key="8">
    <source>
        <dbReference type="Pfam" id="PF04613"/>
    </source>
</evidence>
<keyword evidence="1 7" id="KW-0444">Lipid biosynthesis</keyword>
<dbReference type="GO" id="GO:0016020">
    <property type="term" value="C:membrane"/>
    <property type="evidence" value="ECO:0007669"/>
    <property type="project" value="GOC"/>
</dbReference>
<comment type="function">
    <text evidence="7">Catalyzes the N-acylation of UDP-3-O-acylglucosamine using 3-hydroxyacyl-ACP as the acyl donor. Is involved in the biosynthesis of lipid A, a phosphorylated glycolipid that anchors the lipopolysaccharide to the outer membrane of the cell.</text>
</comment>
<keyword evidence="3 7" id="KW-0808">Transferase</keyword>
<evidence type="ECO:0000313" key="9">
    <source>
        <dbReference type="EMBL" id="HGI30407.1"/>
    </source>
</evidence>
<sequence>MSFFRLGELAEIIGGHLFGDPDFVVRGVQEPQRAEEEDLIFLFDARALFEVLSSRAKAVVAGRGCKEYLPEKHVIEVDHPRIAFARVLARFSSPFRPPSGIHPLAFVHPRARLGVGVSVGAFSVIEEDASIGDRTCIFPQVYIGKGVQIGADCLIYPQVVVREYCTVGNRVILHSGVVVGADGFGYEWTGERYEKIPHIGTVVIEDDVEIGANTTVDRGTLGCTRIGRGTKIDNLVMVAHNVRIGDHVIIVAQSGIAGSSILEDGVVMGGQAGVTDHCWVGKGARIAARAGVTARVPPGEVVSGFPAQEHHKELRERALVRKLPKMWQKIEELEERVRKLLKE</sequence>
<accession>A0A7V3YFY4</accession>
<dbReference type="PANTHER" id="PTHR43378:SF2">
    <property type="entry name" value="UDP-3-O-ACYLGLUCOSAMINE N-ACYLTRANSFERASE 1, MITOCHONDRIAL-RELATED"/>
    <property type="match status" value="1"/>
</dbReference>
<dbReference type="EMBL" id="DTFV01000057">
    <property type="protein sequence ID" value="HGI30407.1"/>
    <property type="molecule type" value="Genomic_DNA"/>
</dbReference>
<dbReference type="UniPathway" id="UPA00973"/>
<dbReference type="GO" id="GO:0009245">
    <property type="term" value="P:lipid A biosynthetic process"/>
    <property type="evidence" value="ECO:0007669"/>
    <property type="project" value="UniProtKB-UniRule"/>
</dbReference>
<feature type="domain" description="UDP-3-O-[3-hydroxymyristoyl] glucosamine N-acyltransferase non-repeat region" evidence="8">
    <location>
        <begin position="22"/>
        <end position="89"/>
    </location>
</feature>
<comment type="subunit">
    <text evidence="7">Homotrimer.</text>
</comment>
<dbReference type="GO" id="GO:0103118">
    <property type="term" value="F:UDP-3-O-[(3R)-3-hydroxyacyl]-glucosamine N-acyltransferase activity"/>
    <property type="evidence" value="ECO:0007669"/>
    <property type="project" value="UniProtKB-EC"/>
</dbReference>
<keyword evidence="5 7" id="KW-0443">Lipid metabolism</keyword>
<keyword evidence="4 7" id="KW-0677">Repeat</keyword>
<feature type="active site" description="Proton acceptor" evidence="7">
    <location>
        <position position="240"/>
    </location>
</feature>
<evidence type="ECO:0000256" key="7">
    <source>
        <dbReference type="HAMAP-Rule" id="MF_00523"/>
    </source>
</evidence>